<sequence>NEEPLSPANSKQQEQNDTKDNMHMTLEETDPNYQQNLQLPVSAELATTNNSSDEQMQVTTQEDLLPDTEMLPRDELAIYGYRTLYPSASRIPKAASSPNKNEETDGFITVINKKTKKGNRTSKKDETRSSLYTKTHGEASHFQFKGSNNLI</sequence>
<keyword evidence="3" id="KW-1185">Reference proteome</keyword>
<evidence type="ECO:0000313" key="2">
    <source>
        <dbReference type="EMBL" id="CAG8741987.1"/>
    </source>
</evidence>
<feature type="non-terminal residue" evidence="2">
    <location>
        <position position="1"/>
    </location>
</feature>
<dbReference type="EMBL" id="CAJVQA010016259">
    <property type="protein sequence ID" value="CAG8741987.1"/>
    <property type="molecule type" value="Genomic_DNA"/>
</dbReference>
<proteinExistence type="predicted"/>
<dbReference type="AlphaFoldDB" id="A0A9N9IMN2"/>
<reference evidence="2" key="1">
    <citation type="submission" date="2021-06" db="EMBL/GenBank/DDBJ databases">
        <authorList>
            <person name="Kallberg Y."/>
            <person name="Tangrot J."/>
            <person name="Rosling A."/>
        </authorList>
    </citation>
    <scope>NUCLEOTIDE SEQUENCE</scope>
    <source>
        <strain evidence="2">FL966</strain>
    </source>
</reference>
<evidence type="ECO:0000313" key="3">
    <source>
        <dbReference type="Proteomes" id="UP000789759"/>
    </source>
</evidence>
<feature type="compositionally biased region" description="Basic and acidic residues" evidence="1">
    <location>
        <begin position="14"/>
        <end position="26"/>
    </location>
</feature>
<feature type="region of interest" description="Disordered" evidence="1">
    <location>
        <begin position="1"/>
        <end position="33"/>
    </location>
</feature>
<name>A0A9N9IMN2_9GLOM</name>
<evidence type="ECO:0000256" key="1">
    <source>
        <dbReference type="SAM" id="MobiDB-lite"/>
    </source>
</evidence>
<dbReference type="Proteomes" id="UP000789759">
    <property type="component" value="Unassembled WGS sequence"/>
</dbReference>
<protein>
    <submittedName>
        <fullName evidence="2">2403_t:CDS:1</fullName>
    </submittedName>
</protein>
<accession>A0A9N9IMN2</accession>
<gene>
    <name evidence="2" type="ORF">CPELLU_LOCUS14148</name>
</gene>
<organism evidence="2 3">
    <name type="scientific">Cetraspora pellucida</name>
    <dbReference type="NCBI Taxonomy" id="1433469"/>
    <lineage>
        <taxon>Eukaryota</taxon>
        <taxon>Fungi</taxon>
        <taxon>Fungi incertae sedis</taxon>
        <taxon>Mucoromycota</taxon>
        <taxon>Glomeromycotina</taxon>
        <taxon>Glomeromycetes</taxon>
        <taxon>Diversisporales</taxon>
        <taxon>Gigasporaceae</taxon>
        <taxon>Cetraspora</taxon>
    </lineage>
</organism>
<feature type="region of interest" description="Disordered" evidence="1">
    <location>
        <begin position="113"/>
        <end position="151"/>
    </location>
</feature>
<feature type="region of interest" description="Disordered" evidence="1">
    <location>
        <begin position="47"/>
        <end position="68"/>
    </location>
</feature>
<comment type="caution">
    <text evidence="2">The sequence shown here is derived from an EMBL/GenBank/DDBJ whole genome shotgun (WGS) entry which is preliminary data.</text>
</comment>
<feature type="compositionally biased region" description="Polar residues" evidence="1">
    <location>
        <begin position="47"/>
        <end position="62"/>
    </location>
</feature>